<evidence type="ECO:0000313" key="3">
    <source>
        <dbReference type="EMBL" id="TGM30459.1"/>
    </source>
</evidence>
<evidence type="ECO:0000259" key="1">
    <source>
        <dbReference type="Pfam" id="PF08401"/>
    </source>
</evidence>
<evidence type="ECO:0000259" key="2">
    <source>
        <dbReference type="Pfam" id="PF18818"/>
    </source>
</evidence>
<organism evidence="3 4">
    <name type="scientific">Leptospira selangorensis</name>
    <dbReference type="NCBI Taxonomy" id="2484982"/>
    <lineage>
        <taxon>Bacteria</taxon>
        <taxon>Pseudomonadati</taxon>
        <taxon>Spirochaetota</taxon>
        <taxon>Spirochaetia</taxon>
        <taxon>Leptospirales</taxon>
        <taxon>Leptospiraceae</taxon>
        <taxon>Leptospira</taxon>
    </lineage>
</organism>
<reference evidence="4" key="1">
    <citation type="journal article" date="2019" name="PLoS Negl. Trop. Dis.">
        <title>Revisiting the worldwide diversity of Leptospira species in the environment.</title>
        <authorList>
            <person name="Vincent A.T."/>
            <person name="Schiettekatte O."/>
            <person name="Bourhy P."/>
            <person name="Veyrier F.J."/>
            <person name="Picardeau M."/>
        </authorList>
    </citation>
    <scope>NUCLEOTIDE SEQUENCE [LARGE SCALE GENOMIC DNA]</scope>
    <source>
        <strain evidence="4">201702406</strain>
    </source>
</reference>
<feature type="domain" description="N-terminal" evidence="1">
    <location>
        <begin position="8"/>
        <end position="127"/>
    </location>
</feature>
<comment type="caution">
    <text evidence="3">The sequence shown here is derived from an EMBL/GenBank/DDBJ whole genome shotgun (WGS) entry which is preliminary data.</text>
</comment>
<dbReference type="InterPro" id="IPR017113">
    <property type="entry name" value="Antirestriction_ArdC"/>
</dbReference>
<dbReference type="InterPro" id="IPR013610">
    <property type="entry name" value="ArdC_N"/>
</dbReference>
<dbReference type="Pfam" id="PF18818">
    <property type="entry name" value="MPTase-PolyVal"/>
    <property type="match status" value="1"/>
</dbReference>
<keyword evidence="4" id="KW-1185">Reference proteome</keyword>
<dbReference type="PIRSF" id="PIRSF037112">
    <property type="entry name" value="Antirestriction_ArdC"/>
    <property type="match status" value="1"/>
</dbReference>
<accession>A0ABY2NIM0</accession>
<name>A0ABY2NIM0_9LEPT</name>
<protein>
    <submittedName>
        <fullName evidence="3">DUF1738 domain-containing protein</fullName>
    </submittedName>
</protein>
<dbReference type="EMBL" id="RQGU01000013">
    <property type="protein sequence ID" value="TGM30459.1"/>
    <property type="molecule type" value="Genomic_DNA"/>
</dbReference>
<evidence type="ECO:0000313" key="4">
    <source>
        <dbReference type="Proteomes" id="UP000298057"/>
    </source>
</evidence>
<dbReference type="RefSeq" id="WP_135625829.1">
    <property type="nucleotide sequence ID" value="NZ_RQGU01000013.1"/>
</dbReference>
<feature type="domain" description="Polyvalent protein metallopeptidase" evidence="2">
    <location>
        <begin position="165"/>
        <end position="281"/>
    </location>
</feature>
<gene>
    <name evidence="3" type="ORF">EHQ82_01380</name>
</gene>
<sequence length="306" mass="35145">MKDNDAKTILKKIRNDVMAALKSGSLGQWVKPWQSFGFPTNVKTKQTYGLVNTFWLTDSLMRYGYTYPAWATEKQWNSLGYCLKVGEVAKTVVLYPCHVKFPVYSQKKQSVDGSEQEQEEAPLYYKSCLVHKSFPVFNIAQINIPEDEYDLFVTKTTQDSAAGIDQFVQSIEHNKEEYGVDQASYVIPLDTIRMPKKEYFRSETDYWSTYLHELGHWTGARHRLRRDFSKGMGSYAFEELVAEFCSAIFAGEFGFSGELQHREYIGSWLRILENPRAIIKAGYLAMEAVEYLKKEAKRGVGVTATK</sequence>
<dbReference type="Proteomes" id="UP000298057">
    <property type="component" value="Unassembled WGS sequence"/>
</dbReference>
<dbReference type="InterPro" id="IPR041459">
    <property type="entry name" value="MPTase-PolyVal"/>
</dbReference>
<dbReference type="Pfam" id="PF08401">
    <property type="entry name" value="ArdcN"/>
    <property type="match status" value="1"/>
</dbReference>
<proteinExistence type="predicted"/>